<dbReference type="PRINTS" id="PR00080">
    <property type="entry name" value="SDRFAMILY"/>
</dbReference>
<dbReference type="OrthoDB" id="1274115at2759"/>
<evidence type="ECO:0000256" key="4">
    <source>
        <dbReference type="RuleBase" id="RU000363"/>
    </source>
</evidence>
<dbReference type="Gene3D" id="3.40.50.720">
    <property type="entry name" value="NAD(P)-binding Rossmann-like Domain"/>
    <property type="match status" value="1"/>
</dbReference>
<dbReference type="VEuPathDB" id="FungiDB:BO71DRAFT_425215"/>
<gene>
    <name evidence="5" type="ORF">BO71DRAFT_425215</name>
</gene>
<keyword evidence="3" id="KW-0560">Oxidoreductase</keyword>
<comment type="similarity">
    <text evidence="1 4">Belongs to the short-chain dehydrogenases/reductases (SDR) family.</text>
</comment>
<dbReference type="Proteomes" id="UP000247810">
    <property type="component" value="Unassembled WGS sequence"/>
</dbReference>
<name>A0A319F357_9EURO</name>
<proteinExistence type="inferred from homology"/>
<dbReference type="InterPro" id="IPR036291">
    <property type="entry name" value="NAD(P)-bd_dom_sf"/>
</dbReference>
<evidence type="ECO:0000256" key="1">
    <source>
        <dbReference type="ARBA" id="ARBA00006484"/>
    </source>
</evidence>
<sequence>MTNPTPKVWFITGCSSGIGLALARAVLSHGHLVIASSRNPSKTPSLVDEITQAGGHWLQLDVSSAEANIKATIDEAVSIHGRLDVLVNNAGYVVRGAVEDVSLPTAHQILQTNFLGPLTTIQSALPYMRTARTGTIINVTSIGGLIGLPAVGLYSATKFALEGLSETLSQEVSEFGIRVLLVEPGPFRTNMLGNSGAESVVGMSEGYRGGTVVERTLQSMERTHGMQDGDPEKAAERMWEVVEDLRGC</sequence>
<accession>A0A319F357</accession>
<dbReference type="InterPro" id="IPR020904">
    <property type="entry name" value="Sc_DH/Rdtase_CS"/>
</dbReference>
<evidence type="ECO:0000256" key="3">
    <source>
        <dbReference type="ARBA" id="ARBA00023002"/>
    </source>
</evidence>
<dbReference type="CDD" id="cd05374">
    <property type="entry name" value="17beta-HSD-like_SDR_c"/>
    <property type="match status" value="1"/>
</dbReference>
<dbReference type="GO" id="GO:0044550">
    <property type="term" value="P:secondary metabolite biosynthetic process"/>
    <property type="evidence" value="ECO:0007669"/>
    <property type="project" value="UniProtKB-ARBA"/>
</dbReference>
<dbReference type="STRING" id="1448320.A0A319F357"/>
<dbReference type="EMBL" id="KZ825803">
    <property type="protein sequence ID" value="PYH99292.1"/>
    <property type="molecule type" value="Genomic_DNA"/>
</dbReference>
<keyword evidence="6" id="KW-1185">Reference proteome</keyword>
<dbReference type="PROSITE" id="PS00061">
    <property type="entry name" value="ADH_SHORT"/>
    <property type="match status" value="1"/>
</dbReference>
<dbReference type="InterPro" id="IPR002347">
    <property type="entry name" value="SDR_fam"/>
</dbReference>
<dbReference type="Pfam" id="PF00106">
    <property type="entry name" value="adh_short"/>
    <property type="match status" value="1"/>
</dbReference>
<dbReference type="InterPro" id="IPR051911">
    <property type="entry name" value="SDR_oxidoreductase"/>
</dbReference>
<dbReference type="PRINTS" id="PR00081">
    <property type="entry name" value="GDHRDH"/>
</dbReference>
<protein>
    <submittedName>
        <fullName evidence="5">NAD(P)-binding protein</fullName>
    </submittedName>
</protein>
<dbReference type="SUPFAM" id="SSF51735">
    <property type="entry name" value="NAD(P)-binding Rossmann-fold domains"/>
    <property type="match status" value="1"/>
</dbReference>
<evidence type="ECO:0000313" key="6">
    <source>
        <dbReference type="Proteomes" id="UP000247810"/>
    </source>
</evidence>
<evidence type="ECO:0000256" key="2">
    <source>
        <dbReference type="ARBA" id="ARBA00022857"/>
    </source>
</evidence>
<dbReference type="GO" id="GO:0016491">
    <property type="term" value="F:oxidoreductase activity"/>
    <property type="evidence" value="ECO:0007669"/>
    <property type="project" value="UniProtKB-KW"/>
</dbReference>
<organism evidence="5 6">
    <name type="scientific">Aspergillus ellipticus CBS 707.79</name>
    <dbReference type="NCBI Taxonomy" id="1448320"/>
    <lineage>
        <taxon>Eukaryota</taxon>
        <taxon>Fungi</taxon>
        <taxon>Dikarya</taxon>
        <taxon>Ascomycota</taxon>
        <taxon>Pezizomycotina</taxon>
        <taxon>Eurotiomycetes</taxon>
        <taxon>Eurotiomycetidae</taxon>
        <taxon>Eurotiales</taxon>
        <taxon>Aspergillaceae</taxon>
        <taxon>Aspergillus</taxon>
        <taxon>Aspergillus subgen. Circumdati</taxon>
    </lineage>
</organism>
<dbReference type="AlphaFoldDB" id="A0A319F357"/>
<evidence type="ECO:0000313" key="5">
    <source>
        <dbReference type="EMBL" id="PYH99292.1"/>
    </source>
</evidence>
<keyword evidence="2" id="KW-0521">NADP</keyword>
<dbReference type="PANTHER" id="PTHR43976:SF16">
    <property type="entry name" value="SHORT-CHAIN DEHYDROGENASE_REDUCTASE FAMILY PROTEIN"/>
    <property type="match status" value="1"/>
</dbReference>
<reference evidence="5 6" key="1">
    <citation type="submission" date="2018-02" db="EMBL/GenBank/DDBJ databases">
        <title>The genomes of Aspergillus section Nigri reveals drivers in fungal speciation.</title>
        <authorList>
            <consortium name="DOE Joint Genome Institute"/>
            <person name="Vesth T.C."/>
            <person name="Nybo J."/>
            <person name="Theobald S."/>
            <person name="Brandl J."/>
            <person name="Frisvad J.C."/>
            <person name="Nielsen K.F."/>
            <person name="Lyhne E.K."/>
            <person name="Kogle M.E."/>
            <person name="Kuo A."/>
            <person name="Riley R."/>
            <person name="Clum A."/>
            <person name="Nolan M."/>
            <person name="Lipzen A."/>
            <person name="Salamov A."/>
            <person name="Henrissat B."/>
            <person name="Wiebenga A."/>
            <person name="De vries R.P."/>
            <person name="Grigoriev I.V."/>
            <person name="Mortensen U.H."/>
            <person name="Andersen M.R."/>
            <person name="Baker S.E."/>
        </authorList>
    </citation>
    <scope>NUCLEOTIDE SEQUENCE [LARGE SCALE GENOMIC DNA]</scope>
    <source>
        <strain evidence="5 6">CBS 707.79</strain>
    </source>
</reference>
<dbReference type="PANTHER" id="PTHR43976">
    <property type="entry name" value="SHORT CHAIN DEHYDROGENASE"/>
    <property type="match status" value="1"/>
</dbReference>